<comment type="similarity">
    <text evidence="2 7">Belongs to the major facilitator superfamily. Sugar transporter (TC 2.A.1.1) family.</text>
</comment>
<evidence type="ECO:0000256" key="9">
    <source>
        <dbReference type="SAM" id="Phobius"/>
    </source>
</evidence>
<dbReference type="Gene3D" id="1.20.1250.20">
    <property type="entry name" value="MFS general substrate transporter like domains"/>
    <property type="match status" value="1"/>
</dbReference>
<evidence type="ECO:0000259" key="10">
    <source>
        <dbReference type="PROSITE" id="PS50850"/>
    </source>
</evidence>
<keyword evidence="5 9" id="KW-1133">Transmembrane helix</keyword>
<evidence type="ECO:0000256" key="6">
    <source>
        <dbReference type="ARBA" id="ARBA00023136"/>
    </source>
</evidence>
<dbReference type="Pfam" id="PF00083">
    <property type="entry name" value="Sugar_tr"/>
    <property type="match status" value="1"/>
</dbReference>
<dbReference type="OrthoDB" id="6612291at2759"/>
<evidence type="ECO:0000256" key="8">
    <source>
        <dbReference type="SAM" id="MobiDB-lite"/>
    </source>
</evidence>
<feature type="compositionally biased region" description="Basic and acidic residues" evidence="8">
    <location>
        <begin position="17"/>
        <end position="30"/>
    </location>
</feature>
<evidence type="ECO:0000256" key="2">
    <source>
        <dbReference type="ARBA" id="ARBA00010992"/>
    </source>
</evidence>
<comment type="subcellular location">
    <subcellularLocation>
        <location evidence="1">Membrane</location>
        <topology evidence="1">Multi-pass membrane protein</topology>
    </subcellularLocation>
</comment>
<dbReference type="PROSITE" id="PS00217">
    <property type="entry name" value="SUGAR_TRANSPORT_2"/>
    <property type="match status" value="1"/>
</dbReference>
<keyword evidence="6 9" id="KW-0472">Membrane</keyword>
<feature type="region of interest" description="Disordered" evidence="8">
    <location>
        <begin position="1"/>
        <end position="30"/>
    </location>
</feature>
<organism evidence="11 12">
    <name type="scientific">Lophium mytilinum</name>
    <dbReference type="NCBI Taxonomy" id="390894"/>
    <lineage>
        <taxon>Eukaryota</taxon>
        <taxon>Fungi</taxon>
        <taxon>Dikarya</taxon>
        <taxon>Ascomycota</taxon>
        <taxon>Pezizomycotina</taxon>
        <taxon>Dothideomycetes</taxon>
        <taxon>Pleosporomycetidae</taxon>
        <taxon>Mytilinidiales</taxon>
        <taxon>Mytilinidiaceae</taxon>
        <taxon>Lophium</taxon>
    </lineage>
</organism>
<evidence type="ECO:0000256" key="1">
    <source>
        <dbReference type="ARBA" id="ARBA00004141"/>
    </source>
</evidence>
<dbReference type="InterPro" id="IPR020846">
    <property type="entry name" value="MFS_dom"/>
</dbReference>
<accession>A0A6A6QII3</accession>
<dbReference type="PANTHER" id="PTHR48022:SF57">
    <property type="entry name" value="MALTOSE TRANSPORTER, PUTATIVE (AFU_ORTHOLOGUE AFUA_4G00150)-RELATED"/>
    <property type="match status" value="1"/>
</dbReference>
<feature type="transmembrane region" description="Helical" evidence="9">
    <location>
        <begin position="179"/>
        <end position="200"/>
    </location>
</feature>
<dbReference type="FunFam" id="1.20.1250.20:FF:000078">
    <property type="entry name" value="MFS maltose transporter, putative"/>
    <property type="match status" value="1"/>
</dbReference>
<feature type="transmembrane region" description="Helical" evidence="9">
    <location>
        <begin position="65"/>
        <end position="85"/>
    </location>
</feature>
<dbReference type="InterPro" id="IPR036259">
    <property type="entry name" value="MFS_trans_sf"/>
</dbReference>
<dbReference type="GO" id="GO:0016020">
    <property type="term" value="C:membrane"/>
    <property type="evidence" value="ECO:0007669"/>
    <property type="project" value="UniProtKB-SubCell"/>
</dbReference>
<keyword evidence="4 9" id="KW-0812">Transmembrane</keyword>
<dbReference type="NCBIfam" id="TIGR00879">
    <property type="entry name" value="SP"/>
    <property type="match status" value="1"/>
</dbReference>
<feature type="transmembrane region" description="Helical" evidence="9">
    <location>
        <begin position="490"/>
        <end position="508"/>
    </location>
</feature>
<dbReference type="InterPro" id="IPR005829">
    <property type="entry name" value="Sugar_transporter_CS"/>
</dbReference>
<protein>
    <submittedName>
        <fullName evidence="11">Maltose permease MAL61</fullName>
    </submittedName>
</protein>
<dbReference type="AlphaFoldDB" id="A0A6A6QII3"/>
<dbReference type="InterPro" id="IPR050360">
    <property type="entry name" value="MFS_Sugar_Transporters"/>
</dbReference>
<name>A0A6A6QII3_9PEZI</name>
<sequence>MSSHMAEPKAQSSYVDAVEKGDHEKNVHEQSEVLDDKVLMTDAQNAENREHEMTLWQAAKDHPMACFWAFCFCFTIVMESFDMFLNGNFVALTAFKERYGVVVEGSVGKSIPTKWQSSLFQAGQCGAFVGVFMAGPITNVLGYRWTTLLGLVLMNATIFISFFADSLAVLVIGQAFEGVPWGLFIANSPAYASEVVPLVLRGACTATLQMSWSIGMIIVAAATLGFNNRTDEWAWRGPLALQWIFPLPLMVLIFLAPESPWWLVRRGRKDQALRSIKRLARKNGTQASAEDTLAMMERTVQIEVHNGGEPTLLDLVKGTDLRRTIITCLMYASQNFAGNLIANQATFFFEQAGMSTDFSFKLNLINSCLQLVANILSWPLSGWLGRRTIYLGGTAINITLLFLLGICASIPQNTSTNYAQACLGVIISFVFAGAMGPISYSIIAETSSIRLRALSTGVGRAAYYAAEIPMIYLASRMLNPTGWNLAGKCGYVWGGTACVCFVSAYFGLPELKDRSYRELDILFNRKVSARKFKSTVIDVTENE</sequence>
<dbReference type="EMBL" id="MU004195">
    <property type="protein sequence ID" value="KAF2491267.1"/>
    <property type="molecule type" value="Genomic_DNA"/>
</dbReference>
<reference evidence="11" key="1">
    <citation type="journal article" date="2020" name="Stud. Mycol.">
        <title>101 Dothideomycetes genomes: a test case for predicting lifestyles and emergence of pathogens.</title>
        <authorList>
            <person name="Haridas S."/>
            <person name="Albert R."/>
            <person name="Binder M."/>
            <person name="Bloem J."/>
            <person name="Labutti K."/>
            <person name="Salamov A."/>
            <person name="Andreopoulos B."/>
            <person name="Baker S."/>
            <person name="Barry K."/>
            <person name="Bills G."/>
            <person name="Bluhm B."/>
            <person name="Cannon C."/>
            <person name="Castanera R."/>
            <person name="Culley D."/>
            <person name="Daum C."/>
            <person name="Ezra D."/>
            <person name="Gonzalez J."/>
            <person name="Henrissat B."/>
            <person name="Kuo A."/>
            <person name="Liang C."/>
            <person name="Lipzen A."/>
            <person name="Lutzoni F."/>
            <person name="Magnuson J."/>
            <person name="Mondo S."/>
            <person name="Nolan M."/>
            <person name="Ohm R."/>
            <person name="Pangilinan J."/>
            <person name="Park H.-J."/>
            <person name="Ramirez L."/>
            <person name="Alfaro M."/>
            <person name="Sun H."/>
            <person name="Tritt A."/>
            <person name="Yoshinaga Y."/>
            <person name="Zwiers L.-H."/>
            <person name="Turgeon B."/>
            <person name="Goodwin S."/>
            <person name="Spatafora J."/>
            <person name="Crous P."/>
            <person name="Grigoriev I."/>
        </authorList>
    </citation>
    <scope>NUCLEOTIDE SEQUENCE</scope>
    <source>
        <strain evidence="11">CBS 269.34</strain>
    </source>
</reference>
<dbReference type="PANTHER" id="PTHR48022">
    <property type="entry name" value="PLASTIDIC GLUCOSE TRANSPORTER 4"/>
    <property type="match status" value="1"/>
</dbReference>
<evidence type="ECO:0000256" key="4">
    <source>
        <dbReference type="ARBA" id="ARBA00022692"/>
    </source>
</evidence>
<evidence type="ECO:0000313" key="11">
    <source>
        <dbReference type="EMBL" id="KAF2491267.1"/>
    </source>
</evidence>
<keyword evidence="12" id="KW-1185">Reference proteome</keyword>
<feature type="transmembrane region" description="Helical" evidence="9">
    <location>
        <begin position="148"/>
        <end position="173"/>
    </location>
</feature>
<evidence type="ECO:0000256" key="3">
    <source>
        <dbReference type="ARBA" id="ARBA00022448"/>
    </source>
</evidence>
<dbReference type="SUPFAM" id="SSF103473">
    <property type="entry name" value="MFS general substrate transporter"/>
    <property type="match status" value="1"/>
</dbReference>
<dbReference type="Proteomes" id="UP000799750">
    <property type="component" value="Unassembled WGS sequence"/>
</dbReference>
<evidence type="ECO:0000313" key="12">
    <source>
        <dbReference type="Proteomes" id="UP000799750"/>
    </source>
</evidence>
<proteinExistence type="inferred from homology"/>
<feature type="transmembrane region" description="Helical" evidence="9">
    <location>
        <begin position="212"/>
        <end position="228"/>
    </location>
</feature>
<feature type="transmembrane region" description="Helical" evidence="9">
    <location>
        <begin position="389"/>
        <end position="412"/>
    </location>
</feature>
<feature type="transmembrane region" description="Helical" evidence="9">
    <location>
        <begin position="119"/>
        <end position="141"/>
    </location>
</feature>
<dbReference type="InterPro" id="IPR003663">
    <property type="entry name" value="Sugar/inositol_transpt"/>
</dbReference>
<gene>
    <name evidence="11" type="ORF">BU16DRAFT_574468</name>
</gene>
<keyword evidence="3 7" id="KW-0813">Transport</keyword>
<evidence type="ECO:0000256" key="7">
    <source>
        <dbReference type="RuleBase" id="RU003346"/>
    </source>
</evidence>
<feature type="domain" description="Major facilitator superfamily (MFS) profile" evidence="10">
    <location>
        <begin position="68"/>
        <end position="512"/>
    </location>
</feature>
<evidence type="ECO:0000256" key="5">
    <source>
        <dbReference type="ARBA" id="ARBA00022989"/>
    </source>
</evidence>
<dbReference type="GO" id="GO:0005351">
    <property type="term" value="F:carbohydrate:proton symporter activity"/>
    <property type="evidence" value="ECO:0007669"/>
    <property type="project" value="TreeGrafter"/>
</dbReference>
<dbReference type="PROSITE" id="PS50850">
    <property type="entry name" value="MFS"/>
    <property type="match status" value="1"/>
</dbReference>
<feature type="transmembrane region" description="Helical" evidence="9">
    <location>
        <begin position="418"/>
        <end position="440"/>
    </location>
</feature>
<feature type="transmembrane region" description="Helical" evidence="9">
    <location>
        <begin position="240"/>
        <end position="264"/>
    </location>
</feature>
<dbReference type="InterPro" id="IPR005828">
    <property type="entry name" value="MFS_sugar_transport-like"/>
</dbReference>